<organism evidence="1 2">
    <name type="scientific">Shewanella chilikensis</name>
    <dbReference type="NCBI Taxonomy" id="558541"/>
    <lineage>
        <taxon>Bacteria</taxon>
        <taxon>Pseudomonadati</taxon>
        <taxon>Pseudomonadota</taxon>
        <taxon>Gammaproteobacteria</taxon>
        <taxon>Alteromonadales</taxon>
        <taxon>Shewanellaceae</taxon>
        <taxon>Shewanella</taxon>
    </lineage>
</organism>
<dbReference type="Proteomes" id="UP000247584">
    <property type="component" value="Unassembled WGS sequence"/>
</dbReference>
<keyword evidence="2" id="KW-1185">Reference proteome</keyword>
<gene>
    <name evidence="1" type="ORF">C8J23_1032</name>
</gene>
<comment type="caution">
    <text evidence="1">The sequence shown here is derived from an EMBL/GenBank/DDBJ whole genome shotgun (WGS) entry which is preliminary data.</text>
</comment>
<dbReference type="EMBL" id="QJSY01000003">
    <property type="protein sequence ID" value="PYE60390.1"/>
    <property type="molecule type" value="Genomic_DNA"/>
</dbReference>
<accession>A0ABX5PRS6</accession>
<evidence type="ECO:0000313" key="2">
    <source>
        <dbReference type="Proteomes" id="UP000247584"/>
    </source>
</evidence>
<protein>
    <submittedName>
        <fullName evidence="1">Uncharacterized protein</fullName>
    </submittedName>
</protein>
<sequence>MKTPAYKPFINAVGKTVHHLNTIAVGLAGVESGACSKPSGLDVSWHPADIRASSRDARLFTLKSTIVFVAEEVCAYNSVIIGSPNIGDIKLPKNPDRSDKHQSLVDHLQINEAPLFLGPLLLIHWRNKIIHRKSNASLTAAQVEILQNASNEIKAIYKNLCVLKLLDDFERGLPTLKDVSSLIAMTINYVKRVESLIQEPQSKEDFESWLKHIDLFNAYERAQRVAASKPNPKSTMDSFIRTNCPELFDVYQYHCA</sequence>
<reference evidence="1 2" key="1">
    <citation type="submission" date="2018-06" db="EMBL/GenBank/DDBJ databases">
        <title>Genomic Encyclopedia of Type Strains, Phase III (KMG-III): the genomes of soil and plant-associated and newly described type strains.</title>
        <authorList>
            <person name="Whitman W."/>
        </authorList>
    </citation>
    <scope>NUCLEOTIDE SEQUENCE [LARGE SCALE GENOMIC DNA]</scope>
    <source>
        <strain evidence="1 2">JC5</strain>
    </source>
</reference>
<proteinExistence type="predicted"/>
<name>A0ABX5PRS6_9GAMM</name>
<dbReference type="RefSeq" id="WP_101055367.1">
    <property type="nucleotide sequence ID" value="NZ_BMXX01000003.1"/>
</dbReference>
<evidence type="ECO:0000313" key="1">
    <source>
        <dbReference type="EMBL" id="PYE60390.1"/>
    </source>
</evidence>